<accession>A0A845L9W2</accession>
<feature type="transmembrane region" description="Helical" evidence="7">
    <location>
        <begin position="45"/>
        <end position="68"/>
    </location>
</feature>
<evidence type="ECO:0000256" key="1">
    <source>
        <dbReference type="ARBA" id="ARBA00004651"/>
    </source>
</evidence>
<comment type="caution">
    <text evidence="9">The sequence shown here is derived from an EMBL/GenBank/DDBJ whole genome shotgun (WGS) entry which is preliminary data.</text>
</comment>
<keyword evidence="5 7" id="KW-0472">Membrane</keyword>
<feature type="transmembrane region" description="Helical" evidence="7">
    <location>
        <begin position="232"/>
        <end position="254"/>
    </location>
</feature>
<feature type="transmembrane region" description="Helical" evidence="7">
    <location>
        <begin position="390"/>
        <end position="407"/>
    </location>
</feature>
<dbReference type="InterPro" id="IPR036259">
    <property type="entry name" value="MFS_trans_sf"/>
</dbReference>
<dbReference type="InterPro" id="IPR020846">
    <property type="entry name" value="MFS_dom"/>
</dbReference>
<dbReference type="InterPro" id="IPR052528">
    <property type="entry name" value="Sugar_transport-like"/>
</dbReference>
<keyword evidence="10" id="KW-1185">Reference proteome</keyword>
<dbReference type="Proteomes" id="UP000471031">
    <property type="component" value="Unassembled WGS sequence"/>
</dbReference>
<organism evidence="9 10">
    <name type="scientific">Heliomicrobium gestii</name>
    <name type="common">Heliobacterium gestii</name>
    <dbReference type="NCBI Taxonomy" id="2699"/>
    <lineage>
        <taxon>Bacteria</taxon>
        <taxon>Bacillati</taxon>
        <taxon>Bacillota</taxon>
        <taxon>Clostridia</taxon>
        <taxon>Eubacteriales</taxon>
        <taxon>Heliobacteriaceae</taxon>
        <taxon>Heliomicrobium</taxon>
    </lineage>
</organism>
<feature type="domain" description="Major facilitator superfamily (MFS) profile" evidence="8">
    <location>
        <begin position="180"/>
        <end position="459"/>
    </location>
</feature>
<dbReference type="GO" id="GO:0022857">
    <property type="term" value="F:transmembrane transporter activity"/>
    <property type="evidence" value="ECO:0007669"/>
    <property type="project" value="InterPro"/>
</dbReference>
<dbReference type="RefSeq" id="WP_161260063.1">
    <property type="nucleotide sequence ID" value="NZ_JAFBDC010000001.1"/>
</dbReference>
<proteinExistence type="predicted"/>
<evidence type="ECO:0000259" key="8">
    <source>
        <dbReference type="PROSITE" id="PS50850"/>
    </source>
</evidence>
<comment type="subcellular location">
    <subcellularLocation>
        <location evidence="1">Cell membrane</location>
        <topology evidence="1">Multi-pass membrane protein</topology>
    </subcellularLocation>
</comment>
<dbReference type="SUPFAM" id="SSF103473">
    <property type="entry name" value="MFS general substrate transporter"/>
    <property type="match status" value="1"/>
</dbReference>
<feature type="transmembrane region" description="Helical" evidence="7">
    <location>
        <begin position="107"/>
        <end position="126"/>
    </location>
</feature>
<dbReference type="Gene3D" id="1.20.1250.20">
    <property type="entry name" value="MFS general substrate transporter like domains"/>
    <property type="match status" value="2"/>
</dbReference>
<evidence type="ECO:0000313" key="9">
    <source>
        <dbReference type="EMBL" id="MZP41469.1"/>
    </source>
</evidence>
<feature type="transmembrane region" description="Helical" evidence="7">
    <location>
        <begin position="266"/>
        <end position="286"/>
    </location>
</feature>
<evidence type="ECO:0000256" key="3">
    <source>
        <dbReference type="ARBA" id="ARBA00022692"/>
    </source>
</evidence>
<name>A0A845L9W2_HELGE</name>
<dbReference type="EMBL" id="WXEX01000001">
    <property type="protein sequence ID" value="MZP41469.1"/>
    <property type="molecule type" value="Genomic_DNA"/>
</dbReference>
<feature type="transmembrane region" description="Helical" evidence="7">
    <location>
        <begin position="80"/>
        <end position="101"/>
    </location>
</feature>
<reference evidence="9 10" key="1">
    <citation type="submission" date="2020-01" db="EMBL/GenBank/DDBJ databases">
        <title>Whole genome sequence of Heliobacterium gestii DSM 11169.</title>
        <authorList>
            <person name="Kyndt J.A."/>
            <person name="Meyer T.E."/>
        </authorList>
    </citation>
    <scope>NUCLEOTIDE SEQUENCE [LARGE SCALE GENOMIC DNA]</scope>
    <source>
        <strain evidence="9 10">DSM 11169</strain>
    </source>
</reference>
<feature type="transmembrane region" description="Helical" evidence="7">
    <location>
        <begin position="180"/>
        <end position="202"/>
    </location>
</feature>
<dbReference type="PANTHER" id="PTHR23526">
    <property type="entry name" value="INTEGRAL MEMBRANE TRANSPORT PROTEIN-RELATED"/>
    <property type="match status" value="1"/>
</dbReference>
<feature type="transmembrane region" description="Helical" evidence="7">
    <location>
        <begin position="322"/>
        <end position="349"/>
    </location>
</feature>
<evidence type="ECO:0000256" key="4">
    <source>
        <dbReference type="ARBA" id="ARBA00022989"/>
    </source>
</evidence>
<dbReference type="AlphaFoldDB" id="A0A845L9W2"/>
<feature type="transmembrane region" description="Helical" evidence="7">
    <location>
        <begin position="298"/>
        <end position="316"/>
    </location>
</feature>
<dbReference type="InterPro" id="IPR011701">
    <property type="entry name" value="MFS"/>
</dbReference>
<dbReference type="PROSITE" id="PS50850">
    <property type="entry name" value="MFS"/>
    <property type="match status" value="1"/>
</dbReference>
<evidence type="ECO:0000313" key="10">
    <source>
        <dbReference type="Proteomes" id="UP000471031"/>
    </source>
</evidence>
<keyword evidence="4 7" id="KW-1133">Transmembrane helix</keyword>
<feature type="transmembrane region" description="Helical" evidence="7">
    <location>
        <begin position="12"/>
        <end position="39"/>
    </location>
</feature>
<dbReference type="Pfam" id="PF07690">
    <property type="entry name" value="MFS_1"/>
    <property type="match status" value="1"/>
</dbReference>
<feature type="transmembrane region" description="Helical" evidence="7">
    <location>
        <begin position="146"/>
        <end position="168"/>
    </location>
</feature>
<evidence type="ECO:0000256" key="7">
    <source>
        <dbReference type="SAM" id="Phobius"/>
    </source>
</evidence>
<dbReference type="PANTHER" id="PTHR23526:SF1">
    <property type="entry name" value="MAJOR FACILITATOR SUPERFAMILY MFS_1"/>
    <property type="match status" value="1"/>
</dbReference>
<evidence type="ECO:0000256" key="2">
    <source>
        <dbReference type="ARBA" id="ARBA00022448"/>
    </source>
</evidence>
<protein>
    <submittedName>
        <fullName evidence="9">MFS transporter</fullName>
    </submittedName>
</protein>
<dbReference type="CDD" id="cd06174">
    <property type="entry name" value="MFS"/>
    <property type="match status" value="1"/>
</dbReference>
<evidence type="ECO:0000256" key="6">
    <source>
        <dbReference type="SAM" id="MobiDB-lite"/>
    </source>
</evidence>
<gene>
    <name evidence="9" type="ORF">GTO89_00285</name>
</gene>
<dbReference type="GO" id="GO:0005886">
    <property type="term" value="C:plasma membrane"/>
    <property type="evidence" value="ECO:0007669"/>
    <property type="project" value="UniProtKB-SubCell"/>
</dbReference>
<feature type="region of interest" description="Disordered" evidence="6">
    <location>
        <begin position="429"/>
        <end position="459"/>
    </location>
</feature>
<evidence type="ECO:0000256" key="5">
    <source>
        <dbReference type="ARBA" id="ARBA00023136"/>
    </source>
</evidence>
<keyword evidence="2" id="KW-0813">Transport</keyword>
<dbReference type="OrthoDB" id="2380045at2"/>
<sequence>MQWRDPVDKRNFYFLTANGALYFTALAFIDGTIVVPLFLNQLTQSPILVGFASTVRTVGFFLPQILMAGWVTGATRLHRFIFRLHLITRLSLLLPALAIWFDWAPAMVAVLFLSAYTLFSFGEGIAQVPLMDIFGRTIDESHRGKLFGTMQALGGLGALAGTLAVQRVFASPRLAFPDNFALLIIIGGAFLFLSTTMIRLAVDPPKTKGKARELSVFHVVSRIPQYLQEHRLFSQMLLVQVLTSFNVLGFPFYILFVRQAAILPPWAPGVLLSLQVLGQVSGGLLLGYLSDRFGNRRTIMTVTSLNIAVPLLIVLSQGLGGYAAFAGTGLGFMSLGACLGGWLGFVNYLMETTAVEKRPVYVSLSNLFSAPVALLPITAGAFLRLVPMEWIFWVVAAIETAALFLAYRLPEPRTLGEVGTLATVGEVGKTDVNGPVQGKKTPFGNGGPSPAYRPDEEKE</sequence>
<keyword evidence="3 7" id="KW-0812">Transmembrane</keyword>
<feature type="transmembrane region" description="Helical" evidence="7">
    <location>
        <begin position="361"/>
        <end position="384"/>
    </location>
</feature>